<dbReference type="EMBL" id="ANCE01000079">
    <property type="protein sequence ID" value="EMK24880.1"/>
    <property type="molecule type" value="Genomic_DNA"/>
</dbReference>
<dbReference type="EMBL" id="ANCE01000169">
    <property type="protein sequence ID" value="EMK22412.1"/>
    <property type="molecule type" value="Genomic_DNA"/>
</dbReference>
<evidence type="ECO:0000313" key="4">
    <source>
        <dbReference type="Proteomes" id="UP000011980"/>
    </source>
</evidence>
<evidence type="ECO:0000313" key="1">
    <source>
        <dbReference type="EMBL" id="EMK22412.1"/>
    </source>
</evidence>
<dbReference type="EMBL" id="ANCE01000096">
    <property type="protein sequence ID" value="EMK24540.1"/>
    <property type="molecule type" value="Genomic_DNA"/>
</dbReference>
<organism evidence="1 4">
    <name type="scientific">Leptospira kirschneri serovar Bulgarica str. Nikolaevo</name>
    <dbReference type="NCBI Taxonomy" id="1240687"/>
    <lineage>
        <taxon>Bacteria</taxon>
        <taxon>Pseudomonadati</taxon>
        <taxon>Spirochaetota</taxon>
        <taxon>Spirochaetia</taxon>
        <taxon>Leptospirales</taxon>
        <taxon>Leptospiraceae</taxon>
        <taxon>Leptospira</taxon>
    </lineage>
</organism>
<comment type="caution">
    <text evidence="1">The sequence shown here is derived from an EMBL/GenBank/DDBJ whole genome shotgun (WGS) entry which is preliminary data.</text>
</comment>
<accession>M6F5X1</accession>
<evidence type="ECO:0000313" key="2">
    <source>
        <dbReference type="EMBL" id="EMK24540.1"/>
    </source>
</evidence>
<name>M6F5X1_9LEPT</name>
<dbReference type="Proteomes" id="UP000011980">
    <property type="component" value="Unassembled WGS sequence"/>
</dbReference>
<dbReference type="PATRIC" id="fig|1240687.3.peg.1539"/>
<dbReference type="RefSeq" id="WP_020763103.1">
    <property type="nucleotide sequence ID" value="NZ_ANCE01000079.1"/>
</dbReference>
<dbReference type="OrthoDB" id="342877at2"/>
<reference evidence="1 4" key="1">
    <citation type="submission" date="2013-01" db="EMBL/GenBank/DDBJ databases">
        <authorList>
            <person name="Harkins D.M."/>
            <person name="Durkin A.S."/>
            <person name="Brinkac L.M."/>
            <person name="Haft D.H."/>
            <person name="Selengut J.D."/>
            <person name="Sanka R."/>
            <person name="DePew J."/>
            <person name="Purushe J."/>
            <person name="Galloway R.L."/>
            <person name="Vinetz J.M."/>
            <person name="Sutton G.G."/>
            <person name="Nierman W.C."/>
            <person name="Fouts D.E."/>
        </authorList>
    </citation>
    <scope>NUCLEOTIDE SEQUENCE [LARGE SCALE GENOMIC DNA]</scope>
    <source>
        <strain evidence="1 4">Nikolaevo</strain>
    </source>
</reference>
<evidence type="ECO:0000313" key="3">
    <source>
        <dbReference type="EMBL" id="EMK24880.1"/>
    </source>
</evidence>
<sequence>MANVTKFERIRKRFLCDHSAELRDKGVIAHFIFDRCWNKIPNALIKKLNSEELLSYIKIHILPGEVASTKGTSKNEYKSLTPKEHKLEKFA</sequence>
<dbReference type="AlphaFoldDB" id="M6F5X1"/>
<gene>
    <name evidence="3" type="ORF">LEP1GSC008_0589</name>
    <name evidence="1" type="ORF">LEP1GSC008_1568</name>
    <name evidence="2" type="ORF">LEP1GSC008_2641</name>
</gene>
<proteinExistence type="predicted"/>
<protein>
    <submittedName>
        <fullName evidence="1">Uncharacterized protein</fullName>
    </submittedName>
</protein>